<gene>
    <name evidence="2" type="ORF">GLW00_08705</name>
</gene>
<dbReference type="InterPro" id="IPR003754">
    <property type="entry name" value="4pyrrol_synth_uPrphyn_synth"/>
</dbReference>
<dbReference type="PANTHER" id="PTHR40082:SF1">
    <property type="entry name" value="BLR5956 PROTEIN"/>
    <property type="match status" value="1"/>
</dbReference>
<protein>
    <submittedName>
        <fullName evidence="2">Uroporphyrinogen-III synthase</fullName>
        <ecNumber evidence="2">4.2.1.75</ecNumber>
    </submittedName>
</protein>
<dbReference type="Proteomes" id="UP000450457">
    <property type="component" value="Unassembled WGS sequence"/>
</dbReference>
<dbReference type="EMBL" id="WMFA01000002">
    <property type="protein sequence ID" value="MYL70930.1"/>
    <property type="molecule type" value="Genomic_DNA"/>
</dbReference>
<keyword evidence="2" id="KW-0456">Lyase</keyword>
<dbReference type="InterPro" id="IPR039793">
    <property type="entry name" value="UROS/Hem4"/>
</dbReference>
<dbReference type="GO" id="GO:0006780">
    <property type="term" value="P:uroporphyrinogen III biosynthetic process"/>
    <property type="evidence" value="ECO:0007669"/>
    <property type="project" value="InterPro"/>
</dbReference>
<comment type="caution">
    <text evidence="2">The sequence shown here is derived from an EMBL/GenBank/DDBJ whole genome shotgun (WGS) entry which is preliminary data.</text>
</comment>
<proteinExistence type="predicted"/>
<evidence type="ECO:0000313" key="2">
    <source>
        <dbReference type="EMBL" id="MYL70930.1"/>
    </source>
</evidence>
<evidence type="ECO:0000313" key="3">
    <source>
        <dbReference type="Proteomes" id="UP000450457"/>
    </source>
</evidence>
<reference evidence="2 3" key="1">
    <citation type="submission" date="2019-11" db="EMBL/GenBank/DDBJ databases">
        <title>Genome sequences of 17 halophilic strains isolated from different environments.</title>
        <authorList>
            <person name="Furrow R.E."/>
        </authorList>
    </citation>
    <scope>NUCLEOTIDE SEQUENCE [LARGE SCALE GENOMIC DNA]</scope>
    <source>
        <strain evidence="2 3">SL-4</strain>
    </source>
</reference>
<dbReference type="AlphaFoldDB" id="A0A845FAH7"/>
<dbReference type="NCBIfam" id="NF004584">
    <property type="entry name" value="PRK05928.2-1"/>
    <property type="match status" value="1"/>
</dbReference>
<dbReference type="SUPFAM" id="SSF69618">
    <property type="entry name" value="HemD-like"/>
    <property type="match status" value="1"/>
</dbReference>
<dbReference type="PANTHER" id="PTHR40082">
    <property type="entry name" value="BLR5956 PROTEIN"/>
    <property type="match status" value="1"/>
</dbReference>
<dbReference type="Gene3D" id="3.40.50.10090">
    <property type="match status" value="2"/>
</dbReference>
<feature type="domain" description="Tetrapyrrole biosynthesis uroporphyrinogen III synthase" evidence="1">
    <location>
        <begin position="34"/>
        <end position="271"/>
    </location>
</feature>
<name>A0A845FAH7_9BACI</name>
<organism evidence="2 3">
    <name type="scientific">Halobacillus litoralis</name>
    <dbReference type="NCBI Taxonomy" id="45668"/>
    <lineage>
        <taxon>Bacteria</taxon>
        <taxon>Bacillati</taxon>
        <taxon>Bacillota</taxon>
        <taxon>Bacilli</taxon>
        <taxon>Bacillales</taxon>
        <taxon>Bacillaceae</taxon>
        <taxon>Halobacillus</taxon>
    </lineage>
</organism>
<evidence type="ECO:0000259" key="1">
    <source>
        <dbReference type="Pfam" id="PF02602"/>
    </source>
</evidence>
<dbReference type="EC" id="4.2.1.75" evidence="2"/>
<accession>A0A845FAH7</accession>
<dbReference type="CDD" id="cd06578">
    <property type="entry name" value="HemD"/>
    <property type="match status" value="1"/>
</dbReference>
<sequence length="285" mass="32228">MGHQGRNTYQRRRKPLSGLKGKKVGIAADRRSEAIQKLITNMGGKPFVFPLQGEQLLDEKASRAHVKDYLHQSFNRVILTTGIGARTLGAAAIKERVDGKFLQKLENESLAIRGSKTLDWLKANDLFPDVISADGTMENLLCQIPVVDRTKNREIFLQTYNEDEEFLVRKLEEKGYRVYRANPYKFLPPDPVVVEDLALHIADAQLDAVVFTSKTQVKNLFHQSKRLENVVEAFQHHVQAVAVGKVTAQALNDRGISSVIQPERPKMGAMIVKLDHYFQGQWLNQ</sequence>
<dbReference type="GO" id="GO:0004852">
    <property type="term" value="F:uroporphyrinogen-III synthase activity"/>
    <property type="evidence" value="ECO:0007669"/>
    <property type="project" value="UniProtKB-EC"/>
</dbReference>
<dbReference type="InterPro" id="IPR036108">
    <property type="entry name" value="4pyrrol_syn_uPrphyn_synt_sf"/>
</dbReference>
<dbReference type="Pfam" id="PF02602">
    <property type="entry name" value="HEM4"/>
    <property type="match status" value="1"/>
</dbReference>